<dbReference type="Pfam" id="PF02837">
    <property type="entry name" value="Glyco_hydro_2_N"/>
    <property type="match status" value="1"/>
</dbReference>
<evidence type="ECO:0000313" key="12">
    <source>
        <dbReference type="EMBL" id="TGV01838.1"/>
    </source>
</evidence>
<gene>
    <name evidence="12" type="ORF">EM932_13450</name>
</gene>
<comment type="subunit">
    <text evidence="4">Monomer.</text>
</comment>
<evidence type="ECO:0000256" key="8">
    <source>
        <dbReference type="ARBA" id="ARBA00023295"/>
    </source>
</evidence>
<dbReference type="PANTHER" id="PTHR46323:SF2">
    <property type="entry name" value="BETA-GALACTOSIDASE"/>
    <property type="match status" value="1"/>
</dbReference>
<comment type="cofactor">
    <cofactor evidence="2">
        <name>Ca(2+)</name>
        <dbReference type="ChEBI" id="CHEBI:29108"/>
    </cofactor>
</comment>
<dbReference type="EMBL" id="SRSO01000019">
    <property type="protein sequence ID" value="TGV01838.1"/>
    <property type="molecule type" value="Genomic_DNA"/>
</dbReference>
<dbReference type="GO" id="GO:0005990">
    <property type="term" value="P:lactose catabolic process"/>
    <property type="evidence" value="ECO:0007669"/>
    <property type="project" value="TreeGrafter"/>
</dbReference>
<evidence type="ECO:0000256" key="2">
    <source>
        <dbReference type="ARBA" id="ARBA00001913"/>
    </source>
</evidence>
<accession>A0A4S1DWF5</accession>
<dbReference type="Pfam" id="PF00703">
    <property type="entry name" value="Glyco_hydro_2"/>
    <property type="match status" value="1"/>
</dbReference>
<dbReference type="InterPro" id="IPR013783">
    <property type="entry name" value="Ig-like_fold"/>
</dbReference>
<dbReference type="Gene3D" id="3.20.20.80">
    <property type="entry name" value="Glycosidases"/>
    <property type="match status" value="1"/>
</dbReference>
<dbReference type="InterPro" id="IPR006103">
    <property type="entry name" value="Glyco_hydro_2_cat"/>
</dbReference>
<evidence type="ECO:0000256" key="5">
    <source>
        <dbReference type="ARBA" id="ARBA00012756"/>
    </source>
</evidence>
<evidence type="ECO:0000256" key="4">
    <source>
        <dbReference type="ARBA" id="ARBA00011245"/>
    </source>
</evidence>
<keyword evidence="8 10" id="KW-0326">Glycosidase</keyword>
<evidence type="ECO:0000256" key="1">
    <source>
        <dbReference type="ARBA" id="ARBA00001412"/>
    </source>
</evidence>
<reference evidence="12 13" key="1">
    <citation type="submission" date="2019-04" db="EMBL/GenBank/DDBJ databases">
        <authorList>
            <person name="Liu A."/>
        </authorList>
    </citation>
    <scope>NUCLEOTIDE SEQUENCE [LARGE SCALE GENOMIC DNA]</scope>
    <source>
        <strain evidence="12 13">RZ03</strain>
    </source>
</reference>
<dbReference type="InterPro" id="IPR014718">
    <property type="entry name" value="GH-type_carb-bd"/>
</dbReference>
<dbReference type="InterPro" id="IPR036156">
    <property type="entry name" value="Beta-gal/glucu_dom_sf"/>
</dbReference>
<evidence type="ECO:0000256" key="7">
    <source>
        <dbReference type="ARBA" id="ARBA00022837"/>
    </source>
</evidence>
<dbReference type="EC" id="3.2.1.23" evidence="5 10"/>
<dbReference type="OrthoDB" id="9801077at2"/>
<dbReference type="InterPro" id="IPR004199">
    <property type="entry name" value="B-gal_small/dom_5"/>
</dbReference>
<evidence type="ECO:0000259" key="11">
    <source>
        <dbReference type="SMART" id="SM01038"/>
    </source>
</evidence>
<dbReference type="GO" id="GO:0009341">
    <property type="term" value="C:beta-galactosidase complex"/>
    <property type="evidence" value="ECO:0007669"/>
    <property type="project" value="InterPro"/>
</dbReference>
<feature type="domain" description="Beta galactosidase small chain/" evidence="11">
    <location>
        <begin position="792"/>
        <end position="1083"/>
    </location>
</feature>
<dbReference type="Pfam" id="PF16353">
    <property type="entry name" value="LacZ_4"/>
    <property type="match status" value="1"/>
</dbReference>
<dbReference type="SMART" id="SM01038">
    <property type="entry name" value="Bgal_small_N"/>
    <property type="match status" value="1"/>
</dbReference>
<keyword evidence="13" id="KW-1185">Reference proteome</keyword>
<dbReference type="SUPFAM" id="SSF49785">
    <property type="entry name" value="Galactose-binding domain-like"/>
    <property type="match status" value="1"/>
</dbReference>
<organism evidence="12 13">
    <name type="scientific">Flavivirga rizhaonensis</name>
    <dbReference type="NCBI Taxonomy" id="2559571"/>
    <lineage>
        <taxon>Bacteria</taxon>
        <taxon>Pseudomonadati</taxon>
        <taxon>Bacteroidota</taxon>
        <taxon>Flavobacteriia</taxon>
        <taxon>Flavobacteriales</taxon>
        <taxon>Flavobacteriaceae</taxon>
        <taxon>Flavivirga</taxon>
    </lineage>
</organism>
<dbReference type="GO" id="GO:0030246">
    <property type="term" value="F:carbohydrate binding"/>
    <property type="evidence" value="ECO:0007669"/>
    <property type="project" value="InterPro"/>
</dbReference>
<dbReference type="Pfam" id="PF02836">
    <property type="entry name" value="Glyco_hydro_2_C"/>
    <property type="match status" value="1"/>
</dbReference>
<dbReference type="AlphaFoldDB" id="A0A4S1DWF5"/>
<dbReference type="Gene3D" id="2.60.120.260">
    <property type="entry name" value="Galactose-binding domain-like"/>
    <property type="match status" value="1"/>
</dbReference>
<dbReference type="PRINTS" id="PR00132">
    <property type="entry name" value="GLHYDRLASE2"/>
</dbReference>
<protein>
    <recommendedName>
        <fullName evidence="5 10">Beta-galactosidase</fullName>
        <ecNumber evidence="5 10">3.2.1.23</ecNumber>
    </recommendedName>
    <alternativeName>
        <fullName evidence="9 10">Lactase</fullName>
    </alternativeName>
</protein>
<dbReference type="PANTHER" id="PTHR46323">
    <property type="entry name" value="BETA-GALACTOSIDASE"/>
    <property type="match status" value="1"/>
</dbReference>
<proteinExistence type="inferred from homology"/>
<dbReference type="InterPro" id="IPR006101">
    <property type="entry name" value="Glyco_hydro_2"/>
</dbReference>
<keyword evidence="7" id="KW-0106">Calcium</keyword>
<keyword evidence="6 10" id="KW-0378">Hydrolase</keyword>
<dbReference type="SUPFAM" id="SSF49303">
    <property type="entry name" value="beta-Galactosidase/glucuronidase domain"/>
    <property type="match status" value="2"/>
</dbReference>
<dbReference type="SUPFAM" id="SSF74650">
    <property type="entry name" value="Galactose mutarotase-like"/>
    <property type="match status" value="1"/>
</dbReference>
<dbReference type="SUPFAM" id="SSF51445">
    <property type="entry name" value="(Trans)glycosidases"/>
    <property type="match status" value="1"/>
</dbReference>
<comment type="similarity">
    <text evidence="3 10">Belongs to the glycosyl hydrolase 2 family.</text>
</comment>
<evidence type="ECO:0000256" key="3">
    <source>
        <dbReference type="ARBA" id="ARBA00007401"/>
    </source>
</evidence>
<name>A0A4S1DWF5_9FLAO</name>
<evidence type="ECO:0000313" key="13">
    <source>
        <dbReference type="Proteomes" id="UP000307602"/>
    </source>
</evidence>
<dbReference type="PROSITE" id="PS00719">
    <property type="entry name" value="GLYCOSYL_HYDROL_F2_1"/>
    <property type="match status" value="1"/>
</dbReference>
<comment type="catalytic activity">
    <reaction evidence="1 10">
        <text>Hydrolysis of terminal non-reducing beta-D-galactose residues in beta-D-galactosides.</text>
        <dbReference type="EC" id="3.2.1.23"/>
    </reaction>
</comment>
<dbReference type="Gene3D" id="2.70.98.10">
    <property type="match status" value="1"/>
</dbReference>
<dbReference type="InterPro" id="IPR006102">
    <property type="entry name" value="Ig-like_GH2"/>
</dbReference>
<evidence type="ECO:0000256" key="6">
    <source>
        <dbReference type="ARBA" id="ARBA00022801"/>
    </source>
</evidence>
<dbReference type="Proteomes" id="UP000307602">
    <property type="component" value="Unassembled WGS sequence"/>
</dbReference>
<dbReference type="InterPro" id="IPR017853">
    <property type="entry name" value="GH"/>
</dbReference>
<dbReference type="InterPro" id="IPR050347">
    <property type="entry name" value="Bact_Beta-galactosidase"/>
</dbReference>
<dbReference type="InterPro" id="IPR006104">
    <property type="entry name" value="Glyco_hydro_2_N"/>
</dbReference>
<comment type="caution">
    <text evidence="12">The sequence shown here is derived from an EMBL/GenBank/DDBJ whole genome shotgun (WGS) entry which is preliminary data.</text>
</comment>
<dbReference type="Gene3D" id="2.60.40.10">
    <property type="entry name" value="Immunoglobulins"/>
    <property type="match status" value="2"/>
</dbReference>
<sequence>MASLKNKLTINFNHMTQLFRLQKAKLLVVLFFFVASSYHSIGQTPAVSETPYWENPEIFQENRAPAHASFYRYQDEASAIANSRYYNSPLYQSLNGQWKFNWVKKPSDRPVDFYKADYDVSGWKDIKVPGNWELQGFGFPIYTNISYVFPKNPPFIDHAYNPVGSYRKTFEVSKDWDGKDIFVHFGGVRSAMYLWINGQYVGYNEGSKTPAEFEISKYLKAGKNSISVEIYRWADASYMEDQDFWRLSGMDREVFLYARDKTTLKDFTVESGLDASYKDGIFNLNLEFGNSNTTTKVLSISSKLMDGDTEVLSFNKQIDVVNGKTQTVNFEGIVKNVKPWSAEIPNLYTLAITWKNDKNQIIESTAIKVGFRSVEIKNSLLLVNGKPVYLKGVNLHDHDEKLGHTITEELTLLDLQIMKQNNINAIRCSHYPKNPFFYQLCDQYGFYVIDEANIETHGMGATNQGLDKDLERQAKHPAYLLEWKAMHLDRTIRMFERDKNFPSIIIWSLGNEAGNGENFFATYDWLKAQDKTLPVQYEGAKRYANTDIYAPMYEGIQGMIDYAKNNPKMPYIQCEYAHAMGNSVGNLQDYWDAMETHDVLQGGFIWDWVDQGLLTKDEKGQDYWAYGGDFGAGHLQNDRNFCLNGIVNADRTAHPALYEVKKVYQFIKFKSSDPSSGNIEIYNGYEFINLDGFDFTWALKENGVAKYTGSIDGSGIAPRTSKTFNIDLPAIDTSKNEYQLVISAKTKDEQPLIPKGYELAFGEFEINQLKGVTFNNTVKGKMTVETTGNSINITGKKFDISFDKTSGKLTGLDYGKGNLILTPPQTNFWRATTDNDFGFKMPIDWAVWKKASKHQQLTSFTVSKINAGVEPKQITKGKVSNGTVLIEAKYSLPDPNASANVSYEINTNGEIKISTTMEGLSAELPPLPRFGTNLVIDKTYAKVTWYGRGPHENYQDRYTSAQIGEYSAAVGDLYFPYARPQENGYKTQVRWVTFQNKAGKGLKFSALDNTLSFGAHHQYNDDFDEGEKKINRHTTDIVERDIVNINIDYKQMGVGGDTSWGTHPHDQYKIFPTDKLQYSFVVSPFSISTVAK</sequence>
<dbReference type="InterPro" id="IPR011013">
    <property type="entry name" value="Gal_mutarotase_sf_dom"/>
</dbReference>
<evidence type="ECO:0000256" key="9">
    <source>
        <dbReference type="ARBA" id="ARBA00032230"/>
    </source>
</evidence>
<evidence type="ECO:0000256" key="10">
    <source>
        <dbReference type="RuleBase" id="RU361154"/>
    </source>
</evidence>
<dbReference type="InterPro" id="IPR032312">
    <property type="entry name" value="LacZ_4"/>
</dbReference>
<dbReference type="GO" id="GO:0004565">
    <property type="term" value="F:beta-galactosidase activity"/>
    <property type="evidence" value="ECO:0007669"/>
    <property type="project" value="UniProtKB-EC"/>
</dbReference>
<dbReference type="Pfam" id="PF02929">
    <property type="entry name" value="Bgal_small_N"/>
    <property type="match status" value="1"/>
</dbReference>
<dbReference type="InterPro" id="IPR023230">
    <property type="entry name" value="Glyco_hydro_2_CS"/>
</dbReference>
<dbReference type="InterPro" id="IPR008979">
    <property type="entry name" value="Galactose-bd-like_sf"/>
</dbReference>